<organism evidence="2 3">
    <name type="scientific">Thalassobaculum litoreum DSM 18839</name>
    <dbReference type="NCBI Taxonomy" id="1123362"/>
    <lineage>
        <taxon>Bacteria</taxon>
        <taxon>Pseudomonadati</taxon>
        <taxon>Pseudomonadota</taxon>
        <taxon>Alphaproteobacteria</taxon>
        <taxon>Rhodospirillales</taxon>
        <taxon>Thalassobaculaceae</taxon>
        <taxon>Thalassobaculum</taxon>
    </lineage>
</organism>
<dbReference type="SUPFAM" id="SSF52540">
    <property type="entry name" value="P-loop containing nucleoside triphosphate hydrolases"/>
    <property type="match status" value="1"/>
</dbReference>
<reference evidence="2 3" key="1">
    <citation type="submission" date="2016-10" db="EMBL/GenBank/DDBJ databases">
        <authorList>
            <person name="Varghese N."/>
            <person name="Submissions S."/>
        </authorList>
    </citation>
    <scope>NUCLEOTIDE SEQUENCE [LARGE SCALE GENOMIC DNA]</scope>
    <source>
        <strain evidence="2 3">DSM 18839</strain>
    </source>
</reference>
<keyword evidence="3" id="KW-1185">Reference proteome</keyword>
<feature type="compositionally biased region" description="Basic and acidic residues" evidence="1">
    <location>
        <begin position="11"/>
        <end position="24"/>
    </location>
</feature>
<dbReference type="AlphaFoldDB" id="A0A8G2EVD9"/>
<dbReference type="Proteomes" id="UP000198615">
    <property type="component" value="Unassembled WGS sequence"/>
</dbReference>
<evidence type="ECO:0000256" key="1">
    <source>
        <dbReference type="SAM" id="MobiDB-lite"/>
    </source>
</evidence>
<evidence type="ECO:0000313" key="3">
    <source>
        <dbReference type="Proteomes" id="UP000198615"/>
    </source>
</evidence>
<evidence type="ECO:0000313" key="2">
    <source>
        <dbReference type="EMBL" id="SDF82966.1"/>
    </source>
</evidence>
<dbReference type="EMBL" id="FNBW01000007">
    <property type="protein sequence ID" value="SDF82966.1"/>
    <property type="molecule type" value="Genomic_DNA"/>
</dbReference>
<feature type="region of interest" description="Disordered" evidence="1">
    <location>
        <begin position="1"/>
        <end position="41"/>
    </location>
</feature>
<name>A0A8G2EVD9_9PROT</name>
<proteinExistence type="predicted"/>
<dbReference type="Pfam" id="PF13481">
    <property type="entry name" value="AAA_25"/>
    <property type="match status" value="1"/>
</dbReference>
<protein>
    <submittedName>
        <fullName evidence="2">RecA-family ATPase</fullName>
    </submittedName>
</protein>
<dbReference type="InterPro" id="IPR027417">
    <property type="entry name" value="P-loop_NTPase"/>
</dbReference>
<accession>A0A8G2EVD9</accession>
<sequence>MGRGSAFVPLDRAETAEDRRRSREALSGPNNVGSEVARALPTTDASTLTEATLRPREWWWQDWIPLGEVGVLSGPGGTGKSYLALMLAVCSAVGYSLAGRDVASGVTLYVSCEDNKDEFQRRLAKTLAYLGLTYADLQGNLHIIHRADHIDNVMVRLVDWNVVTTKFYREVCLTAEALRPAMVMFDGLNDIIEVPENNRNFVKAAVGHLRGFAQEIDTTVLALRHPSRAGEASGDGFSGSTAWEGAFRYFLYFSKPERGASERILKNVKANYGPDGIEVPFIWDDEAGLFVVDDPDIGMVAQLRRMSEREVFISAVRSLVEAGQRVTDGARQSPSYFAKVIKRQVPHFRSASTVKIEATMRECFDHAELKMGTIIDKQRHRRESIVPADWVDPE</sequence>
<dbReference type="Gene3D" id="3.40.50.300">
    <property type="entry name" value="P-loop containing nucleotide triphosphate hydrolases"/>
    <property type="match status" value="1"/>
</dbReference>
<gene>
    <name evidence="2" type="ORF">SAMN05660686_02444</name>
</gene>
<comment type="caution">
    <text evidence="2">The sequence shown here is derived from an EMBL/GenBank/DDBJ whole genome shotgun (WGS) entry which is preliminary data.</text>
</comment>